<dbReference type="EMBL" id="JAHWZX010000012">
    <property type="protein sequence ID" value="MBW4331711.1"/>
    <property type="molecule type" value="Genomic_DNA"/>
</dbReference>
<evidence type="ECO:0000259" key="2">
    <source>
        <dbReference type="Pfam" id="PF20033"/>
    </source>
</evidence>
<evidence type="ECO:0000313" key="4">
    <source>
        <dbReference type="Proteomes" id="UP001197214"/>
    </source>
</evidence>
<dbReference type="InterPro" id="IPR045497">
    <property type="entry name" value="DUF6438"/>
</dbReference>
<keyword evidence="1" id="KW-0732">Signal</keyword>
<evidence type="ECO:0000313" key="3">
    <source>
        <dbReference type="EMBL" id="MBW4331711.1"/>
    </source>
</evidence>
<gene>
    <name evidence="3" type="ORF">KY084_12605</name>
</gene>
<dbReference type="Pfam" id="PF20033">
    <property type="entry name" value="DUF6438"/>
    <property type="match status" value="1"/>
</dbReference>
<reference evidence="3 4" key="1">
    <citation type="submission" date="2021-07" db="EMBL/GenBank/DDBJ databases">
        <title>Stakelama flava sp. nov., a novel endophytic bacterium isolated from branch of Kandelia candel.</title>
        <authorList>
            <person name="Tuo L."/>
        </authorList>
    </citation>
    <scope>NUCLEOTIDE SEQUENCE [LARGE SCALE GENOMIC DNA]</scope>
    <source>
        <strain evidence="3 4">CBK3Z-3</strain>
    </source>
</reference>
<sequence length="165" mass="17546">MKSRSSIILAALAVAACARTPQRPTGMAAAAPESITYETGACFGRCPVYSVTVRSDGTGTFDGKRFTQVSGSRDFTLTPTEYAAFAKRLVPYRPNGERLYKPGQAICANYATDMRSVDVRWSGAGGGDHLYVYFGCDRQKNAAMFDAVGGAVDALPLESLIGAQP</sequence>
<dbReference type="RefSeq" id="WP_219238829.1">
    <property type="nucleotide sequence ID" value="NZ_JAHWZX010000012.1"/>
</dbReference>
<protein>
    <recommendedName>
        <fullName evidence="2">DUF6438 domain-containing protein</fullName>
    </recommendedName>
</protein>
<feature type="chain" id="PRO_5045678956" description="DUF6438 domain-containing protein" evidence="1">
    <location>
        <begin position="19"/>
        <end position="165"/>
    </location>
</feature>
<organism evidence="3 4">
    <name type="scientific">Stakelama flava</name>
    <dbReference type="NCBI Taxonomy" id="2860338"/>
    <lineage>
        <taxon>Bacteria</taxon>
        <taxon>Pseudomonadati</taxon>
        <taxon>Pseudomonadota</taxon>
        <taxon>Alphaproteobacteria</taxon>
        <taxon>Sphingomonadales</taxon>
        <taxon>Sphingomonadaceae</taxon>
        <taxon>Stakelama</taxon>
    </lineage>
</organism>
<keyword evidence="4" id="KW-1185">Reference proteome</keyword>
<name>A0ABS6XQM7_9SPHN</name>
<comment type="caution">
    <text evidence="3">The sequence shown here is derived from an EMBL/GenBank/DDBJ whole genome shotgun (WGS) entry which is preliminary data.</text>
</comment>
<proteinExistence type="predicted"/>
<feature type="domain" description="DUF6438" evidence="2">
    <location>
        <begin position="34"/>
        <end position="135"/>
    </location>
</feature>
<evidence type="ECO:0000256" key="1">
    <source>
        <dbReference type="SAM" id="SignalP"/>
    </source>
</evidence>
<feature type="signal peptide" evidence="1">
    <location>
        <begin position="1"/>
        <end position="18"/>
    </location>
</feature>
<accession>A0ABS6XQM7</accession>
<dbReference type="PROSITE" id="PS51257">
    <property type="entry name" value="PROKAR_LIPOPROTEIN"/>
    <property type="match status" value="1"/>
</dbReference>
<dbReference type="Proteomes" id="UP001197214">
    <property type="component" value="Unassembled WGS sequence"/>
</dbReference>